<dbReference type="Gene3D" id="1.10.530.10">
    <property type="match status" value="1"/>
</dbReference>
<gene>
    <name evidence="5" type="ORF">DOO78_23505</name>
</gene>
<sequence length="778" mass="82466">MRPRALRCFCGVAARTLAPCHRRARPGPGALPSSSTSPARSPRGTSSRPTRLRLMRTCLPSASCRSRSSSPLRQRLRRHLPRRRGTPGRSRSCSAITRWSSGWLAIPSKRSAKRCGVPSAERAATNDHHPANLGKGPRAMTEMIGYDPEGEAIRRRRAQADALLAQSMSGQGNFTHRNSWLGPVAQALAGAFLQVQAGRDTDALAKDRQEGSTAFDAKFGLTGGGSASPDTGMSLPAASAPPSMTMPAAAPPPSDPNPQPMPAATPAQTPPQFAPAVQTAAQRNSIPPQLLAGILSRESGWNPNARGGAGEVGLGQILPSTARNPGFGMQGVDPATLNDPTANINFAADYFGARARAKGLDLSNPSHQDLALRAYNGGGDPNYVQNVRAKMAPIADALMAGAGGATTAPAPAAPAGPDRFAQAFANAPMLTDAAGLPDRGRMALAQQLLPPERRAAVQQASAGPDYRRAAIEAANSPNPLIRQKASLLAQLATTQGRDEGLQLQRDRFDWERQRAGQVDARTAAQRDEDWRRKLAELEIQQRFQATRDMANQPLVPTQGPNGPLLTPRSEAAGQAPYQEPPRPMQVSPGSTVIDPKTGQPIYQAPPAPSQNMPPSTMVGGMLENANAIRKIDQALSQLGTPQGQNAVGLGNAVMPDFLVNRTDPQGTSTRALIADIGSLKIHDRSGAAVSASEEPRLRPFIPKVSDSPETIRAKLGNFRQEYMSLLQDQYSIYGPQGGGKALPAIESVLTPRQREQQQPQGPAAPGGNLQGFSIRRIN</sequence>
<reference evidence="6" key="1">
    <citation type="submission" date="2018-06" db="EMBL/GenBank/DDBJ databases">
        <authorList>
            <person name="Khan S.A."/>
        </authorList>
    </citation>
    <scope>NUCLEOTIDE SEQUENCE [LARGE SCALE GENOMIC DNA]</scope>
    <source>
        <strain evidence="6">DB-1506</strain>
    </source>
</reference>
<dbReference type="CDD" id="cd00254">
    <property type="entry name" value="LT-like"/>
    <property type="match status" value="1"/>
</dbReference>
<feature type="compositionally biased region" description="Pro residues" evidence="3">
    <location>
        <begin position="249"/>
        <end position="273"/>
    </location>
</feature>
<dbReference type="Pfam" id="PF01464">
    <property type="entry name" value="SLT"/>
    <property type="match status" value="1"/>
</dbReference>
<evidence type="ECO:0000259" key="4">
    <source>
        <dbReference type="Pfam" id="PF01464"/>
    </source>
</evidence>
<comment type="similarity">
    <text evidence="2">Belongs to the virb1 family.</text>
</comment>
<evidence type="ECO:0000256" key="3">
    <source>
        <dbReference type="SAM" id="MobiDB-lite"/>
    </source>
</evidence>
<feature type="compositionally biased region" description="Low complexity" evidence="3">
    <location>
        <begin position="59"/>
        <end position="73"/>
    </location>
</feature>
<comment type="caution">
    <text evidence="5">The sequence shown here is derived from an EMBL/GenBank/DDBJ whole genome shotgun (WGS) entry which is preliminary data.</text>
</comment>
<comment type="similarity">
    <text evidence="1">Belongs to the transglycosylase Slt family.</text>
</comment>
<dbReference type="InterPro" id="IPR008258">
    <property type="entry name" value="Transglycosylase_SLT_dom_1"/>
</dbReference>
<feature type="compositionally biased region" description="Basic residues" evidence="3">
    <location>
        <begin position="74"/>
        <end position="86"/>
    </location>
</feature>
<dbReference type="PANTHER" id="PTHR37423:SF2">
    <property type="entry name" value="MEMBRANE-BOUND LYTIC MUREIN TRANSGLYCOSYLASE C"/>
    <property type="match status" value="1"/>
</dbReference>
<dbReference type="PANTHER" id="PTHR37423">
    <property type="entry name" value="SOLUBLE LYTIC MUREIN TRANSGLYCOSYLASE-RELATED"/>
    <property type="match status" value="1"/>
</dbReference>
<evidence type="ECO:0000313" key="6">
    <source>
        <dbReference type="Proteomes" id="UP000249065"/>
    </source>
</evidence>
<keyword evidence="6" id="KW-1185">Reference proteome</keyword>
<feature type="region of interest" description="Disordered" evidence="3">
    <location>
        <begin position="742"/>
        <end position="778"/>
    </location>
</feature>
<feature type="compositionally biased region" description="Low complexity" evidence="3">
    <location>
        <begin position="31"/>
        <end position="49"/>
    </location>
</feature>
<dbReference type="SUPFAM" id="SSF53955">
    <property type="entry name" value="Lysozyme-like"/>
    <property type="match status" value="1"/>
</dbReference>
<feature type="domain" description="Transglycosylase SLT" evidence="4">
    <location>
        <begin position="277"/>
        <end position="381"/>
    </location>
</feature>
<proteinExistence type="inferred from homology"/>
<feature type="compositionally biased region" description="Low complexity" evidence="3">
    <location>
        <begin position="233"/>
        <end position="248"/>
    </location>
</feature>
<feature type="region of interest" description="Disordered" evidence="3">
    <location>
        <begin position="548"/>
        <end position="589"/>
    </location>
</feature>
<evidence type="ECO:0000313" key="5">
    <source>
        <dbReference type="EMBL" id="RAI55917.1"/>
    </source>
</evidence>
<dbReference type="AlphaFoldDB" id="A0A327M0H0"/>
<feature type="region of interest" description="Disordered" evidence="3">
    <location>
        <begin position="21"/>
        <end position="93"/>
    </location>
</feature>
<dbReference type="Proteomes" id="UP000249065">
    <property type="component" value="Unassembled WGS sequence"/>
</dbReference>
<protein>
    <recommendedName>
        <fullName evidence="4">Transglycosylase SLT domain-containing protein</fullName>
    </recommendedName>
</protein>
<evidence type="ECO:0000256" key="1">
    <source>
        <dbReference type="ARBA" id="ARBA00007734"/>
    </source>
</evidence>
<dbReference type="OrthoDB" id="9815002at2"/>
<name>A0A327M0H0_9PROT</name>
<dbReference type="InterPro" id="IPR023346">
    <property type="entry name" value="Lysozyme-like_dom_sf"/>
</dbReference>
<evidence type="ECO:0000256" key="2">
    <source>
        <dbReference type="ARBA" id="ARBA00009387"/>
    </source>
</evidence>
<feature type="compositionally biased region" description="Low complexity" evidence="3">
    <location>
        <begin position="756"/>
        <end position="771"/>
    </location>
</feature>
<accession>A0A327M0H0</accession>
<feature type="region of interest" description="Disordered" evidence="3">
    <location>
        <begin position="120"/>
        <end position="139"/>
    </location>
</feature>
<organism evidence="5 6">
    <name type="scientific">Roseicella frigidaeris</name>
    <dbReference type="NCBI Taxonomy" id="2230885"/>
    <lineage>
        <taxon>Bacteria</taxon>
        <taxon>Pseudomonadati</taxon>
        <taxon>Pseudomonadota</taxon>
        <taxon>Alphaproteobacteria</taxon>
        <taxon>Acetobacterales</taxon>
        <taxon>Roseomonadaceae</taxon>
        <taxon>Roseicella</taxon>
    </lineage>
</organism>
<feature type="region of interest" description="Disordered" evidence="3">
    <location>
        <begin position="215"/>
        <end position="282"/>
    </location>
</feature>
<dbReference type="EMBL" id="QLIX01000030">
    <property type="protein sequence ID" value="RAI55917.1"/>
    <property type="molecule type" value="Genomic_DNA"/>
</dbReference>